<dbReference type="InterPro" id="IPR018289">
    <property type="entry name" value="MULE_transposase_dom"/>
</dbReference>
<feature type="non-terminal residue" evidence="2">
    <location>
        <position position="1"/>
    </location>
</feature>
<feature type="domain" description="MULE transposase" evidence="1">
    <location>
        <begin position="28"/>
        <end position="120"/>
    </location>
</feature>
<dbReference type="PANTHER" id="PTHR47160">
    <property type="entry name" value="PUTATIVE-RELATED"/>
    <property type="match status" value="1"/>
</dbReference>
<organism evidence="2 3">
    <name type="scientific">Rotaria magnacalcarata</name>
    <dbReference type="NCBI Taxonomy" id="392030"/>
    <lineage>
        <taxon>Eukaryota</taxon>
        <taxon>Metazoa</taxon>
        <taxon>Spiralia</taxon>
        <taxon>Gnathifera</taxon>
        <taxon>Rotifera</taxon>
        <taxon>Eurotatoria</taxon>
        <taxon>Bdelloidea</taxon>
        <taxon>Philodinida</taxon>
        <taxon>Philodinidae</taxon>
        <taxon>Rotaria</taxon>
    </lineage>
</organism>
<dbReference type="Proteomes" id="UP000663866">
    <property type="component" value="Unassembled WGS sequence"/>
</dbReference>
<evidence type="ECO:0000313" key="2">
    <source>
        <dbReference type="EMBL" id="CAF4495412.1"/>
    </source>
</evidence>
<comment type="caution">
    <text evidence="2">The sequence shown here is derived from an EMBL/GenBank/DDBJ whole genome shotgun (WGS) entry which is preliminary data.</text>
</comment>
<keyword evidence="3" id="KW-1185">Reference proteome</keyword>
<dbReference type="EMBL" id="CAJOBG010052514">
    <property type="protein sequence ID" value="CAF4495412.1"/>
    <property type="molecule type" value="Genomic_DNA"/>
</dbReference>
<proteinExistence type="predicted"/>
<gene>
    <name evidence="2" type="ORF">OVN521_LOCUS40434</name>
</gene>
<evidence type="ECO:0000313" key="3">
    <source>
        <dbReference type="Proteomes" id="UP000663866"/>
    </source>
</evidence>
<protein>
    <recommendedName>
        <fullName evidence="1">MULE transposase domain-containing protein</fullName>
    </recommendedName>
</protein>
<accession>A0A820V6L3</accession>
<name>A0A820V6L3_9BILA</name>
<dbReference type="Pfam" id="PF10551">
    <property type="entry name" value="MULE"/>
    <property type="match status" value="1"/>
</dbReference>
<dbReference type="PANTHER" id="PTHR47160:SF10">
    <property type="entry name" value="MULE TRANSPOSASE DOMAIN-CONTAINING PROTEIN"/>
    <property type="match status" value="1"/>
</dbReference>
<evidence type="ECO:0000259" key="1">
    <source>
        <dbReference type="Pfam" id="PF10551"/>
    </source>
</evidence>
<feature type="non-terminal residue" evidence="2">
    <location>
        <position position="280"/>
    </location>
</feature>
<reference evidence="2" key="1">
    <citation type="submission" date="2021-02" db="EMBL/GenBank/DDBJ databases">
        <authorList>
            <person name="Nowell W R."/>
        </authorList>
    </citation>
    <scope>NUCLEOTIDE SEQUENCE</scope>
</reference>
<dbReference type="AlphaFoldDB" id="A0A820V6L3"/>
<sequence>FDSGPGDHRLIIFSSPEQLKILEETEEILIDGTFKVTPAIFTQLYTIHGVYRNCVFPLVFALLSDKQQQTYQRLINELRRLCPSWNPKSVMIDFEKGAINAFQGTFTTLSISGCFFHLQKSIQRKLQNLGLKTNYENDSKFACDVNKIAALAFLLPSDVNQGFDDLYGSALAFLLPSDVNQGFDDLYGSLPSILEPVLDYSEDTYIGRRRPNGRATPRYPVNLWNMHQRTINNSMRTNNQTEAWHRRLNSVIQCEHPSLWIFIQSLQKEENYIRCQLVKV</sequence>